<accession>A0A8S5NNZ7</accession>
<name>A0A8S5NNZ7_9CAUD</name>
<protein>
    <submittedName>
        <fullName evidence="1">Toxin SymE, type I toxin-antitoxin system</fullName>
    </submittedName>
</protein>
<organism evidence="1">
    <name type="scientific">Myoviridae sp. ctdWz11</name>
    <dbReference type="NCBI Taxonomy" id="2826671"/>
    <lineage>
        <taxon>Viruses</taxon>
        <taxon>Duplodnaviria</taxon>
        <taxon>Heunggongvirae</taxon>
        <taxon>Uroviricota</taxon>
        <taxon>Caudoviricetes</taxon>
    </lineage>
</organism>
<dbReference type="EMBL" id="BK015218">
    <property type="protein sequence ID" value="DAD96541.1"/>
    <property type="molecule type" value="Genomic_DNA"/>
</dbReference>
<proteinExistence type="predicted"/>
<reference evidence="1" key="1">
    <citation type="journal article" date="2021" name="Proc. Natl. Acad. Sci. U.S.A.">
        <title>A Catalog of Tens of Thousands of Viruses from Human Metagenomes Reveals Hidden Associations with Chronic Diseases.</title>
        <authorList>
            <person name="Tisza M.J."/>
            <person name="Buck C.B."/>
        </authorList>
    </citation>
    <scope>NUCLEOTIDE SEQUENCE</scope>
    <source>
        <strain evidence="1">CtdWz11</strain>
    </source>
</reference>
<evidence type="ECO:0000313" key="1">
    <source>
        <dbReference type="EMBL" id="DAD96541.1"/>
    </source>
</evidence>
<sequence length="187" mass="21655">MERRNANMIFGKAGGNASRNSYTCKLSIPKAWVDRMGLNPEQREVELAFDGDRITVERPTGSPIKRAALASNHKIHRFALVWQQMYKNHANIPFDFFEEMAFIGEGLADLGFVMDCGESFKAVFPNWNLGDYESWERIVNQIDSVELLGNAIFSQWRYWNHWSMTPMEEADFEWFVLAFGRLAELTM</sequence>